<dbReference type="InterPro" id="IPR051553">
    <property type="entry name" value="Ran_GTPase-activating"/>
</dbReference>
<dbReference type="EMBL" id="JBHMDG010000012">
    <property type="protein sequence ID" value="MFB9313367.1"/>
    <property type="molecule type" value="Genomic_DNA"/>
</dbReference>
<dbReference type="PRINTS" id="PR00633">
    <property type="entry name" value="RCCNDNSATION"/>
</dbReference>
<dbReference type="PANTHER" id="PTHR45982:SF1">
    <property type="entry name" value="REGULATOR OF CHROMOSOME CONDENSATION"/>
    <property type="match status" value="1"/>
</dbReference>
<evidence type="ECO:0000313" key="3">
    <source>
        <dbReference type="Proteomes" id="UP001589750"/>
    </source>
</evidence>
<accession>A0ABV5KAB1</accession>
<dbReference type="PROSITE" id="PS50012">
    <property type="entry name" value="RCC1_3"/>
    <property type="match status" value="7"/>
</dbReference>
<dbReference type="InterPro" id="IPR000408">
    <property type="entry name" value="Reg_chr_condens"/>
</dbReference>
<dbReference type="PROSITE" id="PS00626">
    <property type="entry name" value="RCC1_2"/>
    <property type="match status" value="1"/>
</dbReference>
<comment type="caution">
    <text evidence="2">The sequence shown here is derived from an EMBL/GenBank/DDBJ whole genome shotgun (WGS) entry which is preliminary data.</text>
</comment>
<dbReference type="Pfam" id="PF00415">
    <property type="entry name" value="RCC1"/>
    <property type="match status" value="5"/>
</dbReference>
<keyword evidence="3" id="KW-1185">Reference proteome</keyword>
<dbReference type="Proteomes" id="UP001589750">
    <property type="component" value="Unassembled WGS sequence"/>
</dbReference>
<protein>
    <submittedName>
        <fullName evidence="2">RCC1 domain-containing protein</fullName>
    </submittedName>
</protein>
<dbReference type="Pfam" id="PF13540">
    <property type="entry name" value="RCC1_2"/>
    <property type="match status" value="1"/>
</dbReference>
<evidence type="ECO:0000313" key="2">
    <source>
        <dbReference type="EMBL" id="MFB9313367.1"/>
    </source>
</evidence>
<reference evidence="2 3" key="1">
    <citation type="submission" date="2024-09" db="EMBL/GenBank/DDBJ databases">
        <authorList>
            <person name="Sun Q."/>
            <person name="Mori K."/>
        </authorList>
    </citation>
    <scope>NUCLEOTIDE SEQUENCE [LARGE SCALE GENOMIC DNA]</scope>
    <source>
        <strain evidence="2 3">JCM 9626</strain>
    </source>
</reference>
<dbReference type="InterPro" id="IPR009091">
    <property type="entry name" value="RCC1/BLIP-II"/>
</dbReference>
<feature type="region of interest" description="Disordered" evidence="1">
    <location>
        <begin position="554"/>
        <end position="586"/>
    </location>
</feature>
<gene>
    <name evidence="2" type="ORF">ACFFRI_09955</name>
</gene>
<evidence type="ECO:0000256" key="1">
    <source>
        <dbReference type="SAM" id="MobiDB-lite"/>
    </source>
</evidence>
<dbReference type="RefSeq" id="WP_140007989.1">
    <property type="nucleotide sequence ID" value="NZ_JBHMDG010000012.1"/>
</dbReference>
<sequence length="607" mass="60817">MEQIWHHVRAWAVTAVLAAAVTFLAGTLVVTGPAPASYGAAPAGTPYAWGGNAFGELGDGTTTSHGVPGPVAGLTDVVDLHSGREHVAALRSDGTVVTWGSNQMGQLGSGTTGGNRTTPAPVAGLSDVTMVSTGHYQSLALRGDGSIWTWGYNFAGQLGDGTTTTRNRPVRVVGTRTYRYVAAGRDMSYAVATDGTVWAWGLNDVGQLGDGTTTNRSTPVRVGTLTDVVQVAGGRDHGLAVRADGSVWAWGWNAYGQVGDGTLGDRSSPVQVVAGSPAPAVGVAAGAHHSYALLADGRVLSWGRNYRNELGDGTTTQRTRPVPVLGLSGAVSIGSGRDHGLAALSDGTVRAWGDNSSGQLGDGTTTSRSSAVVVAGLTGVTRIAGGAELSVALSVAGGPPPPAGPTARFRATAGASANEATASVAVPASVQVGDVLVAFVSTGRLASVTAPVGWAALGSRTDGTDLRSWAFTRSADATTPGSTATFVLDAQSKVDLTLVAYQGSSVTATASAAEAGSGTGHDAPAVTVQTDGSLVLHHWVTKVNEQVVWSPPADLTSRRSANGGGSGQVSSLTADGGPSAVGPWSSRTASASVASAKAVGWTVVVAP</sequence>
<dbReference type="PANTHER" id="PTHR45982">
    <property type="entry name" value="REGULATOR OF CHROMOSOME CONDENSATION"/>
    <property type="match status" value="1"/>
</dbReference>
<name>A0ABV5KAB1_9ACTN</name>
<organism evidence="2 3">
    <name type="scientific">Nocardioides plantarum</name>
    <dbReference type="NCBI Taxonomy" id="29299"/>
    <lineage>
        <taxon>Bacteria</taxon>
        <taxon>Bacillati</taxon>
        <taxon>Actinomycetota</taxon>
        <taxon>Actinomycetes</taxon>
        <taxon>Propionibacteriales</taxon>
        <taxon>Nocardioidaceae</taxon>
        <taxon>Nocardioides</taxon>
    </lineage>
</organism>
<proteinExistence type="predicted"/>
<dbReference type="Gene3D" id="2.130.10.30">
    <property type="entry name" value="Regulator of chromosome condensation 1/beta-lactamase-inhibitor protein II"/>
    <property type="match status" value="2"/>
</dbReference>
<dbReference type="SUPFAM" id="SSF50985">
    <property type="entry name" value="RCC1/BLIP-II"/>
    <property type="match status" value="2"/>
</dbReference>